<dbReference type="EMBL" id="HBIB01025392">
    <property type="protein sequence ID" value="CAE0254299.1"/>
    <property type="molecule type" value="Transcribed_RNA"/>
</dbReference>
<reference evidence="1" key="1">
    <citation type="submission" date="2021-01" db="EMBL/GenBank/DDBJ databases">
        <authorList>
            <person name="Corre E."/>
            <person name="Pelletier E."/>
            <person name="Niang G."/>
            <person name="Scheremetjew M."/>
            <person name="Finn R."/>
            <person name="Kale V."/>
            <person name="Holt S."/>
            <person name="Cochrane G."/>
            <person name="Meng A."/>
            <person name="Brown T."/>
            <person name="Cohen L."/>
        </authorList>
    </citation>
    <scope>NUCLEOTIDE SEQUENCE</scope>
    <source>
        <strain evidence="1">NIES-2562</strain>
    </source>
</reference>
<accession>A0A7S3G675</accession>
<name>A0A7S3G675_9EUKA</name>
<evidence type="ECO:0000313" key="1">
    <source>
        <dbReference type="EMBL" id="CAE0254299.1"/>
    </source>
</evidence>
<organism evidence="1">
    <name type="scientific">Palpitomonas bilix</name>
    <dbReference type="NCBI Taxonomy" id="652834"/>
    <lineage>
        <taxon>Eukaryota</taxon>
        <taxon>Eukaryota incertae sedis</taxon>
    </lineage>
</organism>
<sequence>MLFSSSEFFPLICRFILQEKKPFFLIKMCERFADPSSRFQLPDDTSYVPWTPGKPVPDDLIDKMLDKYQSLMKVKGTTWMLQGRTTAGQSTVFSAIGTLGLVSFRFSHVEVIVSSTHFFFF</sequence>
<dbReference type="AlphaFoldDB" id="A0A7S3G675"/>
<proteinExistence type="predicted"/>
<gene>
    <name evidence="1" type="ORF">PBIL07802_LOCUS16541</name>
</gene>
<protein>
    <submittedName>
        <fullName evidence="1">Uncharacterized protein</fullName>
    </submittedName>
</protein>